<protein>
    <submittedName>
        <fullName evidence="1">Uncharacterized protein</fullName>
    </submittedName>
</protein>
<keyword evidence="3" id="KW-1185">Reference proteome</keyword>
<name>A0A942Y6X1_9BACI</name>
<proteinExistence type="predicted"/>
<dbReference type="AlphaFoldDB" id="A0A942Y6X1"/>
<sequence length="72" mass="8265">MSEHQQFLTERDKIDFFIQKGYRIHSVNEHLDGATVEFVHPNGNVTEALLISNANARKYFSSLLIKQNSMGK</sequence>
<gene>
    <name evidence="1" type="ORF">KHB02_01040</name>
    <name evidence="2" type="ORF">KHB02_012340</name>
</gene>
<evidence type="ECO:0000313" key="1">
    <source>
        <dbReference type="EMBL" id="MBS4179963.1"/>
    </source>
</evidence>
<dbReference type="EMBL" id="JAGYPE010000001">
    <property type="protein sequence ID" value="MBS4179963.1"/>
    <property type="molecule type" value="Genomic_DNA"/>
</dbReference>
<evidence type="ECO:0000313" key="2">
    <source>
        <dbReference type="EMBL" id="MCH6266310.1"/>
    </source>
</evidence>
<accession>A0A942Y6X1</accession>
<comment type="caution">
    <text evidence="1">The sequence shown here is derived from an EMBL/GenBank/DDBJ whole genome shotgun (WGS) entry which is preliminary data.</text>
</comment>
<dbReference type="RefSeq" id="WP_213139999.1">
    <property type="nucleotide sequence ID" value="NZ_JAGYPE020000019.1"/>
</dbReference>
<evidence type="ECO:0000313" key="3">
    <source>
        <dbReference type="Proteomes" id="UP000677265"/>
    </source>
</evidence>
<reference evidence="1" key="1">
    <citation type="submission" date="2021-05" db="EMBL/GenBank/DDBJ databases">
        <title>Novel Bacillus species.</title>
        <authorList>
            <person name="Liu G."/>
        </authorList>
    </citation>
    <scope>NUCLEOTIDE SEQUENCE</scope>
    <source>
        <strain evidence="1 3">FJAT-50051</strain>
    </source>
</reference>
<dbReference type="Proteomes" id="UP000677265">
    <property type="component" value="Unassembled WGS sequence"/>
</dbReference>
<organism evidence="1">
    <name type="scientific">Neobacillus citreus</name>
    <dbReference type="NCBI Taxonomy" id="2833578"/>
    <lineage>
        <taxon>Bacteria</taxon>
        <taxon>Bacillati</taxon>
        <taxon>Bacillota</taxon>
        <taxon>Bacilli</taxon>
        <taxon>Bacillales</taxon>
        <taxon>Bacillaceae</taxon>
        <taxon>Neobacillus</taxon>
    </lineage>
</organism>
<dbReference type="EMBL" id="JAGYPE020000019">
    <property type="protein sequence ID" value="MCH6266310.1"/>
    <property type="molecule type" value="Genomic_DNA"/>
</dbReference>